<proteinExistence type="predicted"/>
<evidence type="ECO:0000256" key="5">
    <source>
        <dbReference type="SAM" id="Phobius"/>
    </source>
</evidence>
<dbReference type="GO" id="GO:0009403">
    <property type="term" value="P:toxin biosynthetic process"/>
    <property type="evidence" value="ECO:0007669"/>
    <property type="project" value="InterPro"/>
</dbReference>
<feature type="transmembrane region" description="Helical" evidence="5">
    <location>
        <begin position="223"/>
        <end position="244"/>
    </location>
</feature>
<evidence type="ECO:0000256" key="4">
    <source>
        <dbReference type="ARBA" id="ARBA00023136"/>
    </source>
</evidence>
<dbReference type="Pfam" id="PF02674">
    <property type="entry name" value="Colicin_V"/>
    <property type="match status" value="1"/>
</dbReference>
<name>A0A1M6GZZ3_9FIRM</name>
<feature type="transmembrane region" description="Helical" evidence="5">
    <location>
        <begin position="20"/>
        <end position="39"/>
    </location>
</feature>
<dbReference type="GO" id="GO:0016020">
    <property type="term" value="C:membrane"/>
    <property type="evidence" value="ECO:0007669"/>
    <property type="project" value="UniProtKB-SubCell"/>
</dbReference>
<comment type="subcellular location">
    <subcellularLocation>
        <location evidence="1">Membrane</location>
        <topology evidence="1">Multi-pass membrane protein</topology>
    </subcellularLocation>
</comment>
<accession>A0A1M6GZZ3</accession>
<keyword evidence="3 5" id="KW-1133">Transmembrane helix</keyword>
<organism evidence="6 7">
    <name type="scientific">Thermoclostridium caenicola</name>
    <dbReference type="NCBI Taxonomy" id="659425"/>
    <lineage>
        <taxon>Bacteria</taxon>
        <taxon>Bacillati</taxon>
        <taxon>Bacillota</taxon>
        <taxon>Clostridia</taxon>
        <taxon>Eubacteriales</taxon>
        <taxon>Oscillospiraceae</taxon>
        <taxon>Thermoclostridium</taxon>
    </lineage>
</organism>
<evidence type="ECO:0000313" key="7">
    <source>
        <dbReference type="Proteomes" id="UP000324781"/>
    </source>
</evidence>
<dbReference type="OrthoDB" id="2081326at2"/>
<reference evidence="6 7" key="1">
    <citation type="submission" date="2016-11" db="EMBL/GenBank/DDBJ databases">
        <authorList>
            <person name="Varghese N."/>
            <person name="Submissions S."/>
        </authorList>
    </citation>
    <scope>NUCLEOTIDE SEQUENCE [LARGE SCALE GENOMIC DNA]</scope>
    <source>
        <strain evidence="6 7">DSM 19027</strain>
    </source>
</reference>
<dbReference type="AlphaFoldDB" id="A0A1M6GZZ3"/>
<evidence type="ECO:0000256" key="2">
    <source>
        <dbReference type="ARBA" id="ARBA00022692"/>
    </source>
</evidence>
<gene>
    <name evidence="6" type="ORF">SAMN05444373_102810</name>
</gene>
<dbReference type="InterPro" id="IPR003825">
    <property type="entry name" value="Colicin-V_CvpA"/>
</dbReference>
<feature type="transmembrane region" description="Helical" evidence="5">
    <location>
        <begin position="46"/>
        <end position="65"/>
    </location>
</feature>
<keyword evidence="4 5" id="KW-0472">Membrane</keyword>
<dbReference type="Proteomes" id="UP000324781">
    <property type="component" value="Unassembled WGS sequence"/>
</dbReference>
<feature type="transmembrane region" description="Helical" evidence="5">
    <location>
        <begin position="71"/>
        <end position="92"/>
    </location>
</feature>
<sequence>MGYGYRRQRPIVDSISRLPIAILFLAVVLFIAADLLFGFDFNGVDYAVVGIIALFGLKGYFRGLINTVFSLAGYILGIICASVFSPKLALLAMQKTGLGKSIGERIDSLLPAISQLPAISIEEAESSLKLLGESPEVNQVISGNPFLRQLLVITNSAADIGSLYEDTVVTLNDMLTFTILKVLAVVVIFIAVKLLVVVIGKILTTVLNCSTIMGTANRTGGLALGLGVGIIIAYLVFAIIIPFVGSLSIIQIPDAFSESVVMGWFNHLIMAMNG</sequence>
<evidence type="ECO:0000256" key="3">
    <source>
        <dbReference type="ARBA" id="ARBA00022989"/>
    </source>
</evidence>
<evidence type="ECO:0000256" key="1">
    <source>
        <dbReference type="ARBA" id="ARBA00004141"/>
    </source>
</evidence>
<dbReference type="EMBL" id="FQZP01000028">
    <property type="protein sequence ID" value="SHJ15490.1"/>
    <property type="molecule type" value="Genomic_DNA"/>
</dbReference>
<keyword evidence="7" id="KW-1185">Reference proteome</keyword>
<feature type="transmembrane region" description="Helical" evidence="5">
    <location>
        <begin position="182"/>
        <end position="203"/>
    </location>
</feature>
<keyword evidence="2 5" id="KW-0812">Transmembrane</keyword>
<protein>
    <submittedName>
        <fullName evidence="6">Colicin V production protein</fullName>
    </submittedName>
</protein>
<dbReference type="RefSeq" id="WP_149678868.1">
    <property type="nucleotide sequence ID" value="NZ_FQZP01000028.1"/>
</dbReference>
<evidence type="ECO:0000313" key="6">
    <source>
        <dbReference type="EMBL" id="SHJ15490.1"/>
    </source>
</evidence>